<dbReference type="GO" id="GO:0071555">
    <property type="term" value="P:cell wall organization"/>
    <property type="evidence" value="ECO:0007669"/>
    <property type="project" value="UniProtKB-KW"/>
</dbReference>
<dbReference type="PANTHER" id="PTHR43445">
    <property type="entry name" value="UDP-N-ACETYLMURAMATE--L-ALANINE LIGASE-RELATED"/>
    <property type="match status" value="1"/>
</dbReference>
<keyword evidence="9 14" id="KW-0133">Cell shape</keyword>
<evidence type="ECO:0000256" key="12">
    <source>
        <dbReference type="ARBA" id="ARBA00023316"/>
    </source>
</evidence>
<feature type="domain" description="Mur ligase central" evidence="17">
    <location>
        <begin position="112"/>
        <end position="302"/>
    </location>
</feature>
<dbReference type="InterPro" id="IPR050061">
    <property type="entry name" value="MurCDEF_pg_biosynth"/>
</dbReference>
<organism evidence="18 19">
    <name type="scientific">Rhodomicrobium udaipurense</name>
    <dbReference type="NCBI Taxonomy" id="1202716"/>
    <lineage>
        <taxon>Bacteria</taxon>
        <taxon>Pseudomonadati</taxon>
        <taxon>Pseudomonadota</taxon>
        <taxon>Alphaproteobacteria</taxon>
        <taxon>Hyphomicrobiales</taxon>
        <taxon>Hyphomicrobiaceae</taxon>
        <taxon>Rhodomicrobium</taxon>
    </lineage>
</organism>
<evidence type="ECO:0000256" key="10">
    <source>
        <dbReference type="ARBA" id="ARBA00022984"/>
    </source>
</evidence>
<evidence type="ECO:0000256" key="6">
    <source>
        <dbReference type="ARBA" id="ARBA00022618"/>
    </source>
</evidence>
<protein>
    <recommendedName>
        <fullName evidence="3 14">UDP-N-acetylmuramate--L-alanine ligase</fullName>
        <ecNumber evidence="3 14">6.3.2.8</ecNumber>
    </recommendedName>
    <alternativeName>
        <fullName evidence="14">UDP-N-acetylmuramoyl-L-alanine synthetase</fullName>
    </alternativeName>
</protein>
<evidence type="ECO:0000256" key="3">
    <source>
        <dbReference type="ARBA" id="ARBA00012211"/>
    </source>
</evidence>
<dbReference type="InterPro" id="IPR000713">
    <property type="entry name" value="Mur_ligase_N"/>
</dbReference>
<evidence type="ECO:0000256" key="2">
    <source>
        <dbReference type="ARBA" id="ARBA00004752"/>
    </source>
</evidence>
<reference evidence="18 19" key="1">
    <citation type="submission" date="2020-12" db="EMBL/GenBank/DDBJ databases">
        <title>Revised draft genomes of Rhodomicrobium vannielii ATCC 17100 and Rhodomicrobium udaipurense JA643.</title>
        <authorList>
            <person name="Conners E.M."/>
            <person name="Davenport E.J."/>
            <person name="Bose A."/>
        </authorList>
    </citation>
    <scope>NUCLEOTIDE SEQUENCE [LARGE SCALE GENOMIC DNA]</scope>
    <source>
        <strain evidence="18 19">JA643</strain>
    </source>
</reference>
<dbReference type="UniPathway" id="UPA00219"/>
<evidence type="ECO:0000256" key="11">
    <source>
        <dbReference type="ARBA" id="ARBA00023306"/>
    </source>
</evidence>
<evidence type="ECO:0000313" key="18">
    <source>
        <dbReference type="EMBL" id="MBJ7544847.1"/>
    </source>
</evidence>
<dbReference type="SUPFAM" id="SSF51984">
    <property type="entry name" value="MurCD N-terminal domain"/>
    <property type="match status" value="1"/>
</dbReference>
<keyword evidence="7 14" id="KW-0547">Nucleotide-binding</keyword>
<evidence type="ECO:0000256" key="4">
    <source>
        <dbReference type="ARBA" id="ARBA00022490"/>
    </source>
</evidence>
<gene>
    <name evidence="14 18" type="primary">murC</name>
    <name evidence="18" type="ORF">JDN41_14940</name>
</gene>
<feature type="binding site" evidence="14">
    <location>
        <begin position="114"/>
        <end position="120"/>
    </location>
    <ligand>
        <name>ATP</name>
        <dbReference type="ChEBI" id="CHEBI:30616"/>
    </ligand>
</feature>
<dbReference type="HAMAP" id="MF_00046">
    <property type="entry name" value="MurC"/>
    <property type="match status" value="1"/>
</dbReference>
<dbReference type="Pfam" id="PF08245">
    <property type="entry name" value="Mur_ligase_M"/>
    <property type="match status" value="1"/>
</dbReference>
<keyword evidence="8 14" id="KW-0067">ATP-binding</keyword>
<dbReference type="GO" id="GO:0051301">
    <property type="term" value="P:cell division"/>
    <property type="evidence" value="ECO:0007669"/>
    <property type="project" value="UniProtKB-KW"/>
</dbReference>
<accession>A0A8I1GD39</accession>
<proteinExistence type="inferred from homology"/>
<comment type="catalytic activity">
    <reaction evidence="13 14">
        <text>UDP-N-acetyl-alpha-D-muramate + L-alanine + ATP = UDP-N-acetyl-alpha-D-muramoyl-L-alanine + ADP + phosphate + H(+)</text>
        <dbReference type="Rhea" id="RHEA:23372"/>
        <dbReference type="ChEBI" id="CHEBI:15378"/>
        <dbReference type="ChEBI" id="CHEBI:30616"/>
        <dbReference type="ChEBI" id="CHEBI:43474"/>
        <dbReference type="ChEBI" id="CHEBI:57972"/>
        <dbReference type="ChEBI" id="CHEBI:70757"/>
        <dbReference type="ChEBI" id="CHEBI:83898"/>
        <dbReference type="ChEBI" id="CHEBI:456216"/>
        <dbReference type="EC" id="6.3.2.8"/>
    </reaction>
</comment>
<dbReference type="GO" id="GO:0008763">
    <property type="term" value="F:UDP-N-acetylmuramate-L-alanine ligase activity"/>
    <property type="evidence" value="ECO:0007669"/>
    <property type="project" value="UniProtKB-UniRule"/>
</dbReference>
<keyword evidence="4 14" id="KW-0963">Cytoplasm</keyword>
<dbReference type="NCBIfam" id="TIGR01082">
    <property type="entry name" value="murC"/>
    <property type="match status" value="1"/>
</dbReference>
<dbReference type="EC" id="6.3.2.8" evidence="3 14"/>
<comment type="subcellular location">
    <subcellularLocation>
        <location evidence="1 14">Cytoplasm</location>
    </subcellularLocation>
</comment>
<dbReference type="InterPro" id="IPR013221">
    <property type="entry name" value="Mur_ligase_cen"/>
</dbReference>
<evidence type="ECO:0000259" key="16">
    <source>
        <dbReference type="Pfam" id="PF02875"/>
    </source>
</evidence>
<keyword evidence="6 14" id="KW-0132">Cell division</keyword>
<evidence type="ECO:0000259" key="15">
    <source>
        <dbReference type="Pfam" id="PF01225"/>
    </source>
</evidence>
<dbReference type="InterPro" id="IPR005758">
    <property type="entry name" value="UDP-N-AcMur_Ala_ligase_MurC"/>
</dbReference>
<comment type="similarity">
    <text evidence="14">Belongs to the MurCDEF family.</text>
</comment>
<dbReference type="GO" id="GO:0005737">
    <property type="term" value="C:cytoplasm"/>
    <property type="evidence" value="ECO:0007669"/>
    <property type="project" value="UniProtKB-SubCell"/>
</dbReference>
<dbReference type="InterPro" id="IPR004101">
    <property type="entry name" value="Mur_ligase_C"/>
</dbReference>
<evidence type="ECO:0000256" key="1">
    <source>
        <dbReference type="ARBA" id="ARBA00004496"/>
    </source>
</evidence>
<comment type="pathway">
    <text evidence="2 14">Cell wall biogenesis; peptidoglycan biosynthesis.</text>
</comment>
<dbReference type="Pfam" id="PF02875">
    <property type="entry name" value="Mur_ligase_C"/>
    <property type="match status" value="1"/>
</dbReference>
<evidence type="ECO:0000256" key="8">
    <source>
        <dbReference type="ARBA" id="ARBA00022840"/>
    </source>
</evidence>
<name>A0A8I1GD39_9HYPH</name>
<dbReference type="SUPFAM" id="SSF53244">
    <property type="entry name" value="MurD-like peptide ligases, peptide-binding domain"/>
    <property type="match status" value="1"/>
</dbReference>
<evidence type="ECO:0000313" key="19">
    <source>
        <dbReference type="Proteomes" id="UP000623250"/>
    </source>
</evidence>
<dbReference type="InterPro" id="IPR036565">
    <property type="entry name" value="Mur-like_cat_sf"/>
</dbReference>
<keyword evidence="12 14" id="KW-0961">Cell wall biogenesis/degradation</keyword>
<keyword evidence="19" id="KW-1185">Reference proteome</keyword>
<dbReference type="InterPro" id="IPR036615">
    <property type="entry name" value="Mur_ligase_C_dom_sf"/>
</dbReference>
<sequence length="477" mass="50242">MIDPLSGGRIHIIGIGGIGMSAIAEIMQERGIPVQGSDQKEGANTRRIAAQGIKVLIGQDAANLEGASVVCISSAVKEGNPELQAARERGLPVFSRAETLAALMKGYRTICVTGSHGKTTTTSMIGWVMEKAGLDPTVLVGGVLRSWGTNARIGASRWMVVEADESDATFIKLPTEIGVATNIDPEHLDYYGSVEALHEAFRTFLRQIPQTGVAVAGIDHPVVRELTQELAASGELPPLTSFGRALDARVKIDNVVSQGASVMFDVVIAGKPGEPPLRHTGVKLQVPGAHNALNAAAAIAACLHAGLSADQIFDGLASFEGVDRRFSPRGEWNGVAIYDDYAHHPAEIAAVLSAARGAARGRVIAVVQPHRYSRLQSLFGEFCACFADADTVVVTPVYSAGEQPNGIDRDTLVEGLRQQGHARIYPVDGEDTLVSTLAAVAQPGDLVLTLGAGTISEWARALAEKLNHYPAFAGAAE</sequence>
<dbReference type="Proteomes" id="UP000623250">
    <property type="component" value="Unassembled WGS sequence"/>
</dbReference>
<evidence type="ECO:0000259" key="17">
    <source>
        <dbReference type="Pfam" id="PF08245"/>
    </source>
</evidence>
<evidence type="ECO:0000256" key="13">
    <source>
        <dbReference type="ARBA" id="ARBA00047833"/>
    </source>
</evidence>
<dbReference type="RefSeq" id="WP_199502520.1">
    <property type="nucleotide sequence ID" value="NZ_JAEMUK010000081.1"/>
</dbReference>
<feature type="domain" description="Mur ligase C-terminal" evidence="16">
    <location>
        <begin position="324"/>
        <end position="453"/>
    </location>
</feature>
<dbReference type="Gene3D" id="3.40.50.720">
    <property type="entry name" value="NAD(P)-binding Rossmann-like Domain"/>
    <property type="match status" value="1"/>
</dbReference>
<dbReference type="GO" id="GO:0009252">
    <property type="term" value="P:peptidoglycan biosynthetic process"/>
    <property type="evidence" value="ECO:0007669"/>
    <property type="project" value="UniProtKB-UniRule"/>
</dbReference>
<evidence type="ECO:0000256" key="14">
    <source>
        <dbReference type="HAMAP-Rule" id="MF_00046"/>
    </source>
</evidence>
<comment type="caution">
    <text evidence="18">The sequence shown here is derived from an EMBL/GenBank/DDBJ whole genome shotgun (WGS) entry which is preliminary data.</text>
</comment>
<dbReference type="SUPFAM" id="SSF53623">
    <property type="entry name" value="MurD-like peptide ligases, catalytic domain"/>
    <property type="match status" value="1"/>
</dbReference>
<dbReference type="EMBL" id="JAEMUK010000081">
    <property type="protein sequence ID" value="MBJ7544847.1"/>
    <property type="molecule type" value="Genomic_DNA"/>
</dbReference>
<dbReference type="Gene3D" id="3.90.190.20">
    <property type="entry name" value="Mur ligase, C-terminal domain"/>
    <property type="match status" value="1"/>
</dbReference>
<dbReference type="GO" id="GO:0005524">
    <property type="term" value="F:ATP binding"/>
    <property type="evidence" value="ECO:0007669"/>
    <property type="project" value="UniProtKB-UniRule"/>
</dbReference>
<evidence type="ECO:0000256" key="9">
    <source>
        <dbReference type="ARBA" id="ARBA00022960"/>
    </source>
</evidence>
<dbReference type="GO" id="GO:0008360">
    <property type="term" value="P:regulation of cell shape"/>
    <property type="evidence" value="ECO:0007669"/>
    <property type="project" value="UniProtKB-KW"/>
</dbReference>
<dbReference type="AlphaFoldDB" id="A0A8I1GD39"/>
<dbReference type="PANTHER" id="PTHR43445:SF3">
    <property type="entry name" value="UDP-N-ACETYLMURAMATE--L-ALANINE LIGASE"/>
    <property type="match status" value="1"/>
</dbReference>
<keyword evidence="11 14" id="KW-0131">Cell cycle</keyword>
<feature type="domain" description="Mur ligase N-terminal catalytic" evidence="15">
    <location>
        <begin position="9"/>
        <end position="108"/>
    </location>
</feature>
<keyword evidence="10 14" id="KW-0573">Peptidoglycan synthesis</keyword>
<dbReference type="Pfam" id="PF01225">
    <property type="entry name" value="Mur_ligase"/>
    <property type="match status" value="1"/>
</dbReference>
<evidence type="ECO:0000256" key="7">
    <source>
        <dbReference type="ARBA" id="ARBA00022741"/>
    </source>
</evidence>
<comment type="function">
    <text evidence="14">Cell wall formation.</text>
</comment>
<keyword evidence="5 14" id="KW-0436">Ligase</keyword>
<dbReference type="Gene3D" id="3.40.1190.10">
    <property type="entry name" value="Mur-like, catalytic domain"/>
    <property type="match status" value="1"/>
</dbReference>
<evidence type="ECO:0000256" key="5">
    <source>
        <dbReference type="ARBA" id="ARBA00022598"/>
    </source>
</evidence>